<protein>
    <submittedName>
        <fullName evidence="9">L-ascorbate oxidase-like</fullName>
    </submittedName>
</protein>
<evidence type="ECO:0000256" key="2">
    <source>
        <dbReference type="ARBA" id="ARBA00022723"/>
    </source>
</evidence>
<dbReference type="Pfam" id="PF07732">
    <property type="entry name" value="Cu-oxidase_3"/>
    <property type="match status" value="1"/>
</dbReference>
<sequence length="594" mass="68444">MFRQKIRHQLKGKSEAVRQAQRRNAEESFERLLQQEAENQKKWTKQMEDIVEEQKRIIAAKDKIIQEREMRIRELEVQPEKTRTLQNIDGWRRRKCFLDHGSDPLNSHDSGNGGLRKNAESDQMIQWVVCESDTIIVTVTNHLRNGEGTSIHWHGFHARNEQYMDGVSMLTQCPIPVAGNSFTYKINASPPGTHWWHAHTGMQRSDGIYGALTVRQSRTVEYNNDTYDYDLPEHKMLLSDWLDRPVLDKFIAHHHSNGNNKPEAFLINGKGKRQGFLDPVSNKTIYTEREVFTVENGSRYRFRLVSNAITNCPLKISIDSHNMTVIASDGSPFEPFETEILVIYGGERFDIVLNANQNVENYWIRAKGLADCIKVHEMAILRYKGAPNEQPDEEETWDRQGLTMNPWNEEMSELNIPYFFMNSTEPNDVTLERADYTYYFGMDFNKVNNSHFYDPMYYPLSVVPRSHHLYSPQLNGVSFSLPSVPPLSQYDDVVASGTDLCTPEDVEKLNCSQKHCECTHVIHVEIGKVMEFVIIDEGVIFDASHPMHLHGHSFRVVDQRKLGKMTSVKEVQEMDLAGTTVLKASLATAMYIRQ</sequence>
<dbReference type="InterPro" id="IPR045087">
    <property type="entry name" value="Cu-oxidase_fam"/>
</dbReference>
<evidence type="ECO:0000259" key="6">
    <source>
        <dbReference type="Pfam" id="PF00394"/>
    </source>
</evidence>
<proteinExistence type="inferred from homology"/>
<comment type="caution">
    <text evidence="9">The sequence shown here is derived from an EMBL/GenBank/DDBJ whole genome shotgun (WGS) entry which is preliminary data.</text>
</comment>
<dbReference type="GO" id="GO:0016491">
    <property type="term" value="F:oxidoreductase activity"/>
    <property type="evidence" value="ECO:0007669"/>
    <property type="project" value="UniProtKB-KW"/>
</dbReference>
<gene>
    <name evidence="9" type="ORF">PACLA_8A061501</name>
</gene>
<dbReference type="CDD" id="cd13858">
    <property type="entry name" value="CuRO_1_tcLCC2_insect_like"/>
    <property type="match status" value="1"/>
</dbReference>
<dbReference type="FunFam" id="2.60.40.420:FF:000045">
    <property type="entry name" value="Laccase 2"/>
    <property type="match status" value="1"/>
</dbReference>
<feature type="domain" description="Plastocyanin-like" evidence="7">
    <location>
        <begin position="501"/>
        <end position="563"/>
    </location>
</feature>
<organism evidence="9 10">
    <name type="scientific">Paramuricea clavata</name>
    <name type="common">Red gorgonian</name>
    <name type="synonym">Violescent sea-whip</name>
    <dbReference type="NCBI Taxonomy" id="317549"/>
    <lineage>
        <taxon>Eukaryota</taxon>
        <taxon>Metazoa</taxon>
        <taxon>Cnidaria</taxon>
        <taxon>Anthozoa</taxon>
        <taxon>Octocorallia</taxon>
        <taxon>Malacalcyonacea</taxon>
        <taxon>Plexauridae</taxon>
        <taxon>Paramuricea</taxon>
    </lineage>
</organism>
<evidence type="ECO:0000259" key="7">
    <source>
        <dbReference type="Pfam" id="PF07731"/>
    </source>
</evidence>
<dbReference type="OrthoDB" id="2121828at2759"/>
<dbReference type="InterPro" id="IPR011706">
    <property type="entry name" value="Cu-oxidase_C"/>
</dbReference>
<dbReference type="InterPro" id="IPR011707">
    <property type="entry name" value="Cu-oxidase-like_N"/>
</dbReference>
<dbReference type="EMBL" id="CACRXK020000948">
    <property type="protein sequence ID" value="CAB3985972.1"/>
    <property type="molecule type" value="Genomic_DNA"/>
</dbReference>
<feature type="domain" description="Plastocyanin-like" evidence="8">
    <location>
        <begin position="129"/>
        <end position="217"/>
    </location>
</feature>
<dbReference type="GO" id="GO:0005507">
    <property type="term" value="F:copper ion binding"/>
    <property type="evidence" value="ECO:0007669"/>
    <property type="project" value="InterPro"/>
</dbReference>
<accession>A0A7D9DIE5</accession>
<keyword evidence="2" id="KW-0479">Metal-binding</keyword>
<dbReference type="GO" id="GO:0005886">
    <property type="term" value="C:plasma membrane"/>
    <property type="evidence" value="ECO:0007669"/>
    <property type="project" value="TreeGrafter"/>
</dbReference>
<dbReference type="Pfam" id="PF00394">
    <property type="entry name" value="Cu-oxidase"/>
    <property type="match status" value="1"/>
</dbReference>
<dbReference type="InterPro" id="IPR008972">
    <property type="entry name" value="Cupredoxin"/>
</dbReference>
<keyword evidence="10" id="KW-1185">Reference proteome</keyword>
<feature type="compositionally biased region" description="Basic residues" evidence="5">
    <location>
        <begin position="1"/>
        <end position="11"/>
    </location>
</feature>
<dbReference type="PANTHER" id="PTHR11709:SF394">
    <property type="entry name" value="FI03373P-RELATED"/>
    <property type="match status" value="1"/>
</dbReference>
<comment type="similarity">
    <text evidence="1">Belongs to the multicopper oxidase family.</text>
</comment>
<keyword evidence="4" id="KW-0186">Copper</keyword>
<dbReference type="AlphaFoldDB" id="A0A7D9DIE5"/>
<evidence type="ECO:0000256" key="4">
    <source>
        <dbReference type="ARBA" id="ARBA00023008"/>
    </source>
</evidence>
<name>A0A7D9DIE5_PARCT</name>
<dbReference type="Gene3D" id="2.60.40.420">
    <property type="entry name" value="Cupredoxins - blue copper proteins"/>
    <property type="match status" value="3"/>
</dbReference>
<reference evidence="9" key="1">
    <citation type="submission" date="2020-04" db="EMBL/GenBank/DDBJ databases">
        <authorList>
            <person name="Alioto T."/>
            <person name="Alioto T."/>
            <person name="Gomez Garrido J."/>
        </authorList>
    </citation>
    <scope>NUCLEOTIDE SEQUENCE</scope>
    <source>
        <strain evidence="9">A484AB</strain>
    </source>
</reference>
<evidence type="ECO:0000256" key="3">
    <source>
        <dbReference type="ARBA" id="ARBA00023002"/>
    </source>
</evidence>
<dbReference type="CDD" id="cd13884">
    <property type="entry name" value="CuRO_2_tcLCC_insect_like"/>
    <property type="match status" value="1"/>
</dbReference>
<dbReference type="PANTHER" id="PTHR11709">
    <property type="entry name" value="MULTI-COPPER OXIDASE"/>
    <property type="match status" value="1"/>
</dbReference>
<dbReference type="Proteomes" id="UP001152795">
    <property type="component" value="Unassembled WGS sequence"/>
</dbReference>
<feature type="domain" description="Plastocyanin-like" evidence="6">
    <location>
        <begin position="236"/>
        <end position="386"/>
    </location>
</feature>
<evidence type="ECO:0000313" key="10">
    <source>
        <dbReference type="Proteomes" id="UP001152795"/>
    </source>
</evidence>
<evidence type="ECO:0000313" key="9">
    <source>
        <dbReference type="EMBL" id="CAB3985972.1"/>
    </source>
</evidence>
<evidence type="ECO:0000256" key="5">
    <source>
        <dbReference type="SAM" id="MobiDB-lite"/>
    </source>
</evidence>
<dbReference type="SUPFAM" id="SSF49503">
    <property type="entry name" value="Cupredoxins"/>
    <property type="match status" value="3"/>
</dbReference>
<dbReference type="GO" id="GO:0006826">
    <property type="term" value="P:iron ion transport"/>
    <property type="evidence" value="ECO:0007669"/>
    <property type="project" value="TreeGrafter"/>
</dbReference>
<keyword evidence="3" id="KW-0560">Oxidoreductase</keyword>
<dbReference type="InterPro" id="IPR001117">
    <property type="entry name" value="Cu-oxidase_2nd"/>
</dbReference>
<dbReference type="Pfam" id="PF07731">
    <property type="entry name" value="Cu-oxidase_2"/>
    <property type="match status" value="1"/>
</dbReference>
<evidence type="ECO:0000259" key="8">
    <source>
        <dbReference type="Pfam" id="PF07732"/>
    </source>
</evidence>
<evidence type="ECO:0000256" key="1">
    <source>
        <dbReference type="ARBA" id="ARBA00010609"/>
    </source>
</evidence>
<feature type="region of interest" description="Disordered" evidence="5">
    <location>
        <begin position="1"/>
        <end position="23"/>
    </location>
</feature>